<gene>
    <name evidence="1" type="ORF">Pint_02932</name>
</gene>
<sequence>MFLAWNAVVLLSRKKKEIVCRVTGTDREPDSNNDKEKQINEDGENPRATDTHQKNDKPELDSKLDDVNQITSNDIETNGLGGGVQVIEAAQASAGLSAGVDWWVLDKKPGHVVVFALCRLSFQESWAVCAGCFWVKASGVDWWVLDKKPGHVVVFALCRLSSSDLDSGMYGGAT</sequence>
<accession>A0ACC0ZLC3</accession>
<evidence type="ECO:0000313" key="2">
    <source>
        <dbReference type="Proteomes" id="UP001163603"/>
    </source>
</evidence>
<evidence type="ECO:0000313" key="1">
    <source>
        <dbReference type="EMBL" id="KAJ0053925.1"/>
    </source>
</evidence>
<dbReference type="Proteomes" id="UP001163603">
    <property type="component" value="Chromosome 1"/>
</dbReference>
<comment type="caution">
    <text evidence="1">The sequence shown here is derived from an EMBL/GenBank/DDBJ whole genome shotgun (WGS) entry which is preliminary data.</text>
</comment>
<organism evidence="1 2">
    <name type="scientific">Pistacia integerrima</name>
    <dbReference type="NCBI Taxonomy" id="434235"/>
    <lineage>
        <taxon>Eukaryota</taxon>
        <taxon>Viridiplantae</taxon>
        <taxon>Streptophyta</taxon>
        <taxon>Embryophyta</taxon>
        <taxon>Tracheophyta</taxon>
        <taxon>Spermatophyta</taxon>
        <taxon>Magnoliopsida</taxon>
        <taxon>eudicotyledons</taxon>
        <taxon>Gunneridae</taxon>
        <taxon>Pentapetalae</taxon>
        <taxon>rosids</taxon>
        <taxon>malvids</taxon>
        <taxon>Sapindales</taxon>
        <taxon>Anacardiaceae</taxon>
        <taxon>Pistacia</taxon>
    </lineage>
</organism>
<protein>
    <submittedName>
        <fullName evidence="1">Uncharacterized protein</fullName>
    </submittedName>
</protein>
<reference evidence="2" key="1">
    <citation type="journal article" date="2023" name="G3 (Bethesda)">
        <title>Genome assembly and association tests identify interacting loci associated with vigor, precocity, and sex in interspecific pistachio rootstocks.</title>
        <authorList>
            <person name="Palmer W."/>
            <person name="Jacygrad E."/>
            <person name="Sagayaradj S."/>
            <person name="Cavanaugh K."/>
            <person name="Han R."/>
            <person name="Bertier L."/>
            <person name="Beede B."/>
            <person name="Kafkas S."/>
            <person name="Golino D."/>
            <person name="Preece J."/>
            <person name="Michelmore R."/>
        </authorList>
    </citation>
    <scope>NUCLEOTIDE SEQUENCE [LARGE SCALE GENOMIC DNA]</scope>
</reference>
<name>A0ACC0ZLC3_9ROSI</name>
<dbReference type="EMBL" id="CM047736">
    <property type="protein sequence ID" value="KAJ0053925.1"/>
    <property type="molecule type" value="Genomic_DNA"/>
</dbReference>
<keyword evidence="2" id="KW-1185">Reference proteome</keyword>
<proteinExistence type="predicted"/>